<dbReference type="SUPFAM" id="SSF50044">
    <property type="entry name" value="SH3-domain"/>
    <property type="match status" value="1"/>
</dbReference>
<reference evidence="7" key="1">
    <citation type="submission" date="2020-05" db="EMBL/GenBank/DDBJ databases">
        <title>Phylogenomic resolution of chytrid fungi.</title>
        <authorList>
            <person name="Stajich J.E."/>
            <person name="Amses K."/>
            <person name="Simmons R."/>
            <person name="Seto K."/>
            <person name="Myers J."/>
            <person name="Bonds A."/>
            <person name="Quandt C.A."/>
            <person name="Barry K."/>
            <person name="Liu P."/>
            <person name="Grigoriev I."/>
            <person name="Longcore J.E."/>
            <person name="James T.Y."/>
        </authorList>
    </citation>
    <scope>NUCLEOTIDE SEQUENCE</scope>
    <source>
        <strain evidence="7">JEL0513</strain>
    </source>
</reference>
<evidence type="ECO:0000256" key="1">
    <source>
        <dbReference type="ARBA" id="ARBA00022443"/>
    </source>
</evidence>
<dbReference type="PANTHER" id="PTHR15706">
    <property type="entry name" value="SH3 MULTIPLE DOMAIN"/>
    <property type="match status" value="1"/>
</dbReference>
<feature type="region of interest" description="Disordered" evidence="4">
    <location>
        <begin position="217"/>
        <end position="242"/>
    </location>
</feature>
<feature type="compositionally biased region" description="Polar residues" evidence="4">
    <location>
        <begin position="315"/>
        <end position="324"/>
    </location>
</feature>
<dbReference type="InterPro" id="IPR001452">
    <property type="entry name" value="SH3_domain"/>
</dbReference>
<dbReference type="AlphaFoldDB" id="A0AAD5T486"/>
<evidence type="ECO:0000313" key="8">
    <source>
        <dbReference type="Proteomes" id="UP001211907"/>
    </source>
</evidence>
<dbReference type="PROSITE" id="PS50195">
    <property type="entry name" value="PX"/>
    <property type="match status" value="1"/>
</dbReference>
<evidence type="ECO:0000256" key="3">
    <source>
        <dbReference type="PROSITE-ProRule" id="PRU00192"/>
    </source>
</evidence>
<keyword evidence="8" id="KW-1185">Reference proteome</keyword>
<feature type="compositionally biased region" description="Low complexity" evidence="4">
    <location>
        <begin position="480"/>
        <end position="496"/>
    </location>
</feature>
<dbReference type="SUPFAM" id="SSF64268">
    <property type="entry name" value="PX domain"/>
    <property type="match status" value="1"/>
</dbReference>
<dbReference type="InterPro" id="IPR036028">
    <property type="entry name" value="SH3-like_dom_sf"/>
</dbReference>
<feature type="domain" description="PX" evidence="6">
    <location>
        <begin position="586"/>
        <end position="710"/>
    </location>
</feature>
<feature type="compositionally biased region" description="Basic and acidic residues" evidence="4">
    <location>
        <begin position="1"/>
        <end position="14"/>
    </location>
</feature>
<protein>
    <submittedName>
        <fullName evidence="7">Bud emergence protein 1</fullName>
    </submittedName>
</protein>
<gene>
    <name evidence="7" type="primary">BEM1_1</name>
    <name evidence="7" type="ORF">HK100_000526</name>
</gene>
<feature type="region of interest" description="Disordered" evidence="4">
    <location>
        <begin position="254"/>
        <end position="337"/>
    </location>
</feature>
<sequence length="806" mass="90253">MGDKGKELTPDKRMKNSNSSGAGYGGGRARAHSHGEIEVRRVGAGRTRAVSPVYRQVINYQQPLQVQPQRNQQIQPAQQTPELTFRQNVDPGSSGRLRNGGLNQKNSDHSSTISKYTNPEIHSIYDTDAEYGGSVMGEDSLSRRLEEVAVDDDDYSSLLDNAINHYVKAQTTSAKNLRGYAERPPKELQSTYEPAARKDDLYSVYQIKKDEDQFSVVDDSSTLTREERPQSESMYSQEKKEDLHAVYEYSPRRDYDLPTNAKMPEANSPASTMRDSLTTDRAISLQPSPRSTVSGGSTPVLRQNGANLRVPTSPFAIQTPSNPLQPQPMRRAASQPSDLFKIPPSKIVKAIQNYRARNSTELSFSAGDFFYVFNEDPVFFEVSNPAEKVTGFVPKSHFQSLEKSAQRFSADQRFAPNQLPGNNMGRVPFQATARQELSPTNFQNGQSLRSSPSSSLRSEDSQYSHRISRNPAPRIGNQLINIASRNPSANSRRPSITGKSPIRPPTALPAPPQSITKPSISPDEGFKPPARSISRDHSTKRMATNNNTKNIDNNTQQGPTSIEIPLPRSPSQNRRSHIQRQQHQHTMQIRAVRIQSHRQFNNDQRYFYKIDYIPMHPGTIQNTIYRTHDDFWSLHVSLLNFFPVESGRGNQRRQIPFLHAPINSRDVTAVAATRLQPRLEAYLKDLIRLPEHILTSGAVVKFFSIHTATTTADLDIENSGDAFEENSVVHDDGKMARVQIVPGGTAPDAILYVPKVVKYGELLDQVEKRLGNQIAGLDYKDESGFQLPLCDDFDLGLLMRTNFDNL</sequence>
<evidence type="ECO:0000259" key="5">
    <source>
        <dbReference type="PROSITE" id="PS50002"/>
    </source>
</evidence>
<comment type="caution">
    <text evidence="7">The sequence shown here is derived from an EMBL/GenBank/DDBJ whole genome shotgun (WGS) entry which is preliminary data.</text>
</comment>
<dbReference type="SMART" id="SM00312">
    <property type="entry name" value="PX"/>
    <property type="match status" value="1"/>
</dbReference>
<keyword evidence="1 3" id="KW-0728">SH3 domain</keyword>
<evidence type="ECO:0000313" key="7">
    <source>
        <dbReference type="EMBL" id="KAJ3118876.1"/>
    </source>
</evidence>
<dbReference type="SMART" id="SM00326">
    <property type="entry name" value="SH3"/>
    <property type="match status" value="1"/>
</dbReference>
<feature type="non-terminal residue" evidence="7">
    <location>
        <position position="1"/>
    </location>
</feature>
<dbReference type="InterPro" id="IPR001683">
    <property type="entry name" value="PX_dom"/>
</dbReference>
<feature type="region of interest" description="Disordered" evidence="4">
    <location>
        <begin position="1"/>
        <end position="43"/>
    </location>
</feature>
<feature type="compositionally biased region" description="Low complexity" evidence="4">
    <location>
        <begin position="447"/>
        <end position="456"/>
    </location>
</feature>
<dbReference type="Pfam" id="PF07653">
    <property type="entry name" value="SH3_2"/>
    <property type="match status" value="1"/>
</dbReference>
<dbReference type="PROSITE" id="PS50002">
    <property type="entry name" value="SH3"/>
    <property type="match status" value="1"/>
</dbReference>
<feature type="compositionally biased region" description="Pro residues" evidence="4">
    <location>
        <begin position="502"/>
        <end position="512"/>
    </location>
</feature>
<feature type="compositionally biased region" description="Low complexity" evidence="4">
    <location>
        <begin position="63"/>
        <end position="81"/>
    </location>
</feature>
<name>A0AAD5T486_9FUNG</name>
<dbReference type="InterPro" id="IPR036871">
    <property type="entry name" value="PX_dom_sf"/>
</dbReference>
<feature type="compositionally biased region" description="Low complexity" evidence="4">
    <location>
        <begin position="544"/>
        <end position="555"/>
    </location>
</feature>
<evidence type="ECO:0000256" key="2">
    <source>
        <dbReference type="ARBA" id="ARBA00022737"/>
    </source>
</evidence>
<proteinExistence type="predicted"/>
<organism evidence="7 8">
    <name type="scientific">Physocladia obscura</name>
    <dbReference type="NCBI Taxonomy" id="109957"/>
    <lineage>
        <taxon>Eukaryota</taxon>
        <taxon>Fungi</taxon>
        <taxon>Fungi incertae sedis</taxon>
        <taxon>Chytridiomycota</taxon>
        <taxon>Chytridiomycota incertae sedis</taxon>
        <taxon>Chytridiomycetes</taxon>
        <taxon>Chytridiales</taxon>
        <taxon>Chytriomycetaceae</taxon>
        <taxon>Physocladia</taxon>
    </lineage>
</organism>
<dbReference type="Proteomes" id="UP001211907">
    <property type="component" value="Unassembled WGS sequence"/>
</dbReference>
<dbReference type="Gene3D" id="2.30.30.40">
    <property type="entry name" value="SH3 Domains"/>
    <property type="match status" value="1"/>
</dbReference>
<evidence type="ECO:0000259" key="6">
    <source>
        <dbReference type="PROSITE" id="PS50195"/>
    </source>
</evidence>
<dbReference type="InterPro" id="IPR051228">
    <property type="entry name" value="NADPH_Oxidase/PX-Domain"/>
</dbReference>
<keyword evidence="2" id="KW-0677">Repeat</keyword>
<feature type="compositionally biased region" description="Polar residues" evidence="4">
    <location>
        <begin position="268"/>
        <end position="306"/>
    </location>
</feature>
<accession>A0AAD5T486</accession>
<dbReference type="Pfam" id="PF00787">
    <property type="entry name" value="PX"/>
    <property type="match status" value="1"/>
</dbReference>
<feature type="compositionally biased region" description="Polar residues" evidence="4">
    <location>
        <begin position="101"/>
        <end position="114"/>
    </location>
</feature>
<feature type="domain" description="SH3" evidence="5">
    <location>
        <begin position="343"/>
        <end position="403"/>
    </location>
</feature>
<dbReference type="GO" id="GO:0035091">
    <property type="term" value="F:phosphatidylinositol binding"/>
    <property type="evidence" value="ECO:0007669"/>
    <property type="project" value="InterPro"/>
</dbReference>
<feature type="region of interest" description="Disordered" evidence="4">
    <location>
        <begin position="63"/>
        <end position="114"/>
    </location>
</feature>
<feature type="region of interest" description="Disordered" evidence="4">
    <location>
        <begin position="439"/>
        <end position="583"/>
    </location>
</feature>
<evidence type="ECO:0000256" key="4">
    <source>
        <dbReference type="SAM" id="MobiDB-lite"/>
    </source>
</evidence>
<dbReference type="Gene3D" id="3.30.1520.10">
    <property type="entry name" value="Phox-like domain"/>
    <property type="match status" value="1"/>
</dbReference>
<dbReference type="EMBL" id="JADGJH010001105">
    <property type="protein sequence ID" value="KAJ3118876.1"/>
    <property type="molecule type" value="Genomic_DNA"/>
</dbReference>
<dbReference type="PANTHER" id="PTHR15706:SF2">
    <property type="entry name" value="SH3 AND PX DOMAIN-CONTAINING PROTEIN 2A"/>
    <property type="match status" value="1"/>
</dbReference>
<feature type="compositionally biased region" description="Basic residues" evidence="4">
    <location>
        <begin position="574"/>
        <end position="583"/>
    </location>
</feature>